<dbReference type="VEuPathDB" id="VectorBase:GPAI022936"/>
<proteinExistence type="predicted"/>
<sequence>MYCKVFSSNHQNVFGGIWPLVQKINIIWQQYLTIESEDQYDSAALFSSRHQKIGNGFSSLNNLKRVLSEDHQFPNYIEHYEQTCKRLGGVITLLTMNLSLSKNCAATAVKPHSAGGAYHPERQSEQDTD</sequence>
<accession>A0A1A9ZRP1</accession>
<reference evidence="1" key="2">
    <citation type="submission" date="2020-05" db="UniProtKB">
        <authorList>
            <consortium name="EnsemblMetazoa"/>
        </authorList>
    </citation>
    <scope>IDENTIFICATION</scope>
    <source>
        <strain evidence="1">IAEA</strain>
    </source>
</reference>
<organism evidence="1 2">
    <name type="scientific">Glossina pallidipes</name>
    <name type="common">Tsetse fly</name>
    <dbReference type="NCBI Taxonomy" id="7398"/>
    <lineage>
        <taxon>Eukaryota</taxon>
        <taxon>Metazoa</taxon>
        <taxon>Ecdysozoa</taxon>
        <taxon>Arthropoda</taxon>
        <taxon>Hexapoda</taxon>
        <taxon>Insecta</taxon>
        <taxon>Pterygota</taxon>
        <taxon>Neoptera</taxon>
        <taxon>Endopterygota</taxon>
        <taxon>Diptera</taxon>
        <taxon>Brachycera</taxon>
        <taxon>Muscomorpha</taxon>
        <taxon>Hippoboscoidea</taxon>
        <taxon>Glossinidae</taxon>
        <taxon>Glossina</taxon>
    </lineage>
</organism>
<evidence type="ECO:0000313" key="2">
    <source>
        <dbReference type="Proteomes" id="UP000092445"/>
    </source>
</evidence>
<dbReference type="AlphaFoldDB" id="A0A1A9ZRP1"/>
<name>A0A1A9ZRP1_GLOPL</name>
<reference evidence="2" key="1">
    <citation type="submission" date="2014-03" db="EMBL/GenBank/DDBJ databases">
        <authorList>
            <person name="Aksoy S."/>
            <person name="Warren W."/>
            <person name="Wilson R.K."/>
        </authorList>
    </citation>
    <scope>NUCLEOTIDE SEQUENCE [LARGE SCALE GENOMIC DNA]</scope>
    <source>
        <strain evidence="2">IAEA</strain>
    </source>
</reference>
<evidence type="ECO:0000313" key="1">
    <source>
        <dbReference type="EnsemblMetazoa" id="GPAI022936-PA"/>
    </source>
</evidence>
<dbReference type="Proteomes" id="UP000092445">
    <property type="component" value="Unassembled WGS sequence"/>
</dbReference>
<dbReference type="EnsemblMetazoa" id="GPAI022936-RA">
    <property type="protein sequence ID" value="GPAI022936-PA"/>
    <property type="gene ID" value="GPAI022936"/>
</dbReference>
<protein>
    <submittedName>
        <fullName evidence="1">Uncharacterized protein</fullName>
    </submittedName>
</protein>
<keyword evidence="2" id="KW-1185">Reference proteome</keyword>